<feature type="transmembrane region" description="Helical" evidence="6">
    <location>
        <begin position="351"/>
        <end position="370"/>
    </location>
</feature>
<feature type="transmembrane region" description="Helical" evidence="6">
    <location>
        <begin position="405"/>
        <end position="425"/>
    </location>
</feature>
<evidence type="ECO:0000256" key="2">
    <source>
        <dbReference type="ARBA" id="ARBA00022475"/>
    </source>
</evidence>
<keyword evidence="8" id="KW-0808">Transferase</keyword>
<dbReference type="GO" id="GO:0016755">
    <property type="term" value="F:aminoacyltransferase activity"/>
    <property type="evidence" value="ECO:0007669"/>
    <property type="project" value="TreeGrafter"/>
</dbReference>
<feature type="transmembrane region" description="Helical" evidence="6">
    <location>
        <begin position="265"/>
        <end position="290"/>
    </location>
</feature>
<dbReference type="InterPro" id="IPR016181">
    <property type="entry name" value="Acyl_CoA_acyltransferase"/>
</dbReference>
<dbReference type="AlphaFoldDB" id="A0A5A5TYZ1"/>
<dbReference type="PANTHER" id="PTHR34697:SF2">
    <property type="entry name" value="PHOSPHATIDYLGLYCEROL LYSYLTRANSFERASE"/>
    <property type="match status" value="1"/>
</dbReference>
<feature type="transmembrane region" description="Helical" evidence="6">
    <location>
        <begin position="126"/>
        <end position="150"/>
    </location>
</feature>
<keyword evidence="3 6" id="KW-0812">Transmembrane</keyword>
<dbReference type="GO" id="GO:0055091">
    <property type="term" value="P:phospholipid homeostasis"/>
    <property type="evidence" value="ECO:0007669"/>
    <property type="project" value="TreeGrafter"/>
</dbReference>
<evidence type="ECO:0000256" key="4">
    <source>
        <dbReference type="ARBA" id="ARBA00022989"/>
    </source>
</evidence>
<gene>
    <name evidence="8" type="primary">mprF_1</name>
    <name evidence="8" type="ORF">LCIT_00670</name>
</gene>
<feature type="transmembrane region" description="Helical" evidence="6">
    <location>
        <begin position="382"/>
        <end position="399"/>
    </location>
</feature>
<evidence type="ECO:0000313" key="8">
    <source>
        <dbReference type="EMBL" id="GDZ82825.1"/>
    </source>
</evidence>
<evidence type="ECO:0000256" key="5">
    <source>
        <dbReference type="ARBA" id="ARBA00023136"/>
    </source>
</evidence>
<feature type="transmembrane region" description="Helical" evidence="6">
    <location>
        <begin position="196"/>
        <end position="217"/>
    </location>
</feature>
<dbReference type="RefSeq" id="WP_149333459.1">
    <property type="nucleotide sequence ID" value="NZ_BJJW01000001.1"/>
</dbReference>
<dbReference type="Proteomes" id="UP000323274">
    <property type="component" value="Unassembled WGS sequence"/>
</dbReference>
<name>A0A5A5TYZ1_LEUCI</name>
<organism evidence="8 9">
    <name type="scientific">Leuconostoc citreum</name>
    <dbReference type="NCBI Taxonomy" id="33964"/>
    <lineage>
        <taxon>Bacteria</taxon>
        <taxon>Bacillati</taxon>
        <taxon>Bacillota</taxon>
        <taxon>Bacilli</taxon>
        <taxon>Lactobacillales</taxon>
        <taxon>Lactobacillaceae</taxon>
        <taxon>Leuconostoc</taxon>
    </lineage>
</organism>
<dbReference type="SUPFAM" id="SSF55729">
    <property type="entry name" value="Acyl-CoA N-acyltransferases (Nat)"/>
    <property type="match status" value="1"/>
</dbReference>
<dbReference type="Pfam" id="PF09924">
    <property type="entry name" value="LPG_synthase_C"/>
    <property type="match status" value="1"/>
</dbReference>
<protein>
    <submittedName>
        <fullName evidence="8">Phosphatidylglycerol lysyltransferase</fullName>
    </submittedName>
</protein>
<feature type="domain" description="Phosphatidylglycerol lysyltransferase C-terminal" evidence="7">
    <location>
        <begin position="524"/>
        <end position="811"/>
    </location>
</feature>
<dbReference type="NCBIfam" id="NF033480">
    <property type="entry name" value="bifunc_MprF"/>
    <property type="match status" value="1"/>
</dbReference>
<dbReference type="PANTHER" id="PTHR34697">
    <property type="entry name" value="PHOSPHATIDYLGLYCEROL LYSYLTRANSFERASE"/>
    <property type="match status" value="1"/>
</dbReference>
<evidence type="ECO:0000259" key="7">
    <source>
        <dbReference type="Pfam" id="PF09924"/>
    </source>
</evidence>
<dbReference type="InterPro" id="IPR051211">
    <property type="entry name" value="PG_lysyltransferase"/>
</dbReference>
<evidence type="ECO:0000313" key="9">
    <source>
        <dbReference type="Proteomes" id="UP000323274"/>
    </source>
</evidence>
<evidence type="ECO:0000256" key="6">
    <source>
        <dbReference type="SAM" id="Phobius"/>
    </source>
</evidence>
<feature type="transmembrane region" description="Helical" evidence="6">
    <location>
        <begin position="224"/>
        <end position="245"/>
    </location>
</feature>
<feature type="transmembrane region" description="Helical" evidence="6">
    <location>
        <begin position="157"/>
        <end position="176"/>
    </location>
</feature>
<reference evidence="8 9" key="1">
    <citation type="submission" date="2019-04" db="EMBL/GenBank/DDBJ databases">
        <title>A pseudo-fructophilic Leuconostoc citreum strain F192-5 isolated from peel of satsuma mandarin: the first report for isolation and characterization of strain-dependent fructophilic-like characteristics.</title>
        <authorList>
            <person name="Maeno S."/>
            <person name="Tanizawa Y."/>
            <person name="Kajikawa A."/>
            <person name="Kanesaki Y."/>
            <person name="Kubota E."/>
            <person name="Arita M."/>
            <person name="Leon D."/>
            <person name="Endo A."/>
        </authorList>
    </citation>
    <scope>NUCLEOTIDE SEQUENCE [LARGE SCALE GENOMIC DNA]</scope>
    <source>
        <strain evidence="8 9">F192-5</strain>
    </source>
</reference>
<keyword evidence="2" id="KW-1003">Cell membrane</keyword>
<dbReference type="EMBL" id="BJJW01000001">
    <property type="protein sequence ID" value="GDZ82825.1"/>
    <property type="molecule type" value="Genomic_DNA"/>
</dbReference>
<dbReference type="GO" id="GO:0005886">
    <property type="term" value="C:plasma membrane"/>
    <property type="evidence" value="ECO:0007669"/>
    <property type="project" value="UniProtKB-SubCell"/>
</dbReference>
<evidence type="ECO:0000256" key="3">
    <source>
        <dbReference type="ARBA" id="ARBA00022692"/>
    </source>
</evidence>
<accession>A0A5A5TYZ1</accession>
<sequence>MPKIKSILSHLIIPAVTVILISQLVFMTREITWNMILETISQITWWQALLLIIFGFVTIVPTLLSDFILARWQAYNIKRTDLIQRAWLINVFNINAGFIGTVSLLLRRVFYFDQKKSSHLKTYLQVYLLGLTGLLVASAAAIVAIWLHFLTGFEENMIWLIAILMMAIVVGFISIVPRFHFWQGINLLVVKRLLTVSLASFVLQMALFVAIGVTLGIHLRLAIMMLAFILASTIALVSMTPGTWGSFDVAVLFILSDLSVNSDQVVVWLILYRVVYNVIPLLSAFILLIYRLSKKINSDYRGVPHYVARAVTHQVTTVMLYLTGILLVLSGTMPTIVQRVMILNHLRSWPITYALANQLPNILLGFLLLISARGVANRVKRAYQSTIVLLVVIIIYALFEYRHIVPMVLVGVLLFAFMTTRQTLYREQFIHSWEEQIVDGAIWGALIISYLLLGIVNTPIFKHNYHFHERGMIPSVHWWVMGAIVILVVATFSLLLSRYLHAHQQQLGESFDEIRLNRILTIGDTHYTNLAFLGDKRFYYYQVNHEDSVGMQFRLVNNKAMVMGDPFGDASYFAEAMQQFVDDADVLGYVPVFYEVSEQIAMLAHEFGYDFFKLGEEAHVVLDAFSTAGKKMQNVRSVVNQAGRAGFEFKVLTPPFNEEILKQLQKISDEWLAGREEKGYSLGFFDQNYIQRYPIAVLSKDNRIEAYATLVTSHTERQMAVDLMRFTKAAPNGVMDVLFVNTIAYAKSQGLQTLNLGMSPLANVGQHRQSFGRERLANLVYQFGSKVYSFEGLHHYKSKFTKTWVPMYIAYSRKSWIIMVMIGLLKIDNKGVKRAPAFKVVYDKDNDF</sequence>
<comment type="caution">
    <text evidence="8">The sequence shown here is derived from an EMBL/GenBank/DDBJ whole genome shotgun (WGS) entry which is preliminary data.</text>
</comment>
<feature type="transmembrane region" description="Helical" evidence="6">
    <location>
        <begin position="7"/>
        <end position="25"/>
    </location>
</feature>
<comment type="subcellular location">
    <subcellularLocation>
        <location evidence="1">Cell membrane</location>
        <topology evidence="1">Multi-pass membrane protein</topology>
    </subcellularLocation>
</comment>
<dbReference type="InterPro" id="IPR024320">
    <property type="entry name" value="LPG_synthase_C"/>
</dbReference>
<keyword evidence="4 6" id="KW-1133">Transmembrane helix</keyword>
<feature type="transmembrane region" description="Helical" evidence="6">
    <location>
        <begin position="86"/>
        <end position="106"/>
    </location>
</feature>
<feature type="transmembrane region" description="Helical" evidence="6">
    <location>
        <begin position="311"/>
        <end position="331"/>
    </location>
</feature>
<feature type="transmembrane region" description="Helical" evidence="6">
    <location>
        <begin position="45"/>
        <end position="65"/>
    </location>
</feature>
<feature type="transmembrane region" description="Helical" evidence="6">
    <location>
        <begin position="437"/>
        <end position="456"/>
    </location>
</feature>
<proteinExistence type="predicted"/>
<evidence type="ECO:0000256" key="1">
    <source>
        <dbReference type="ARBA" id="ARBA00004651"/>
    </source>
</evidence>
<keyword evidence="5 6" id="KW-0472">Membrane</keyword>
<feature type="transmembrane region" description="Helical" evidence="6">
    <location>
        <begin position="476"/>
        <end position="496"/>
    </location>
</feature>